<organism evidence="3 4">
    <name type="scientific">Rotaria magnacalcarata</name>
    <dbReference type="NCBI Taxonomy" id="392030"/>
    <lineage>
        <taxon>Eukaryota</taxon>
        <taxon>Metazoa</taxon>
        <taxon>Spiralia</taxon>
        <taxon>Gnathifera</taxon>
        <taxon>Rotifera</taxon>
        <taxon>Eurotatoria</taxon>
        <taxon>Bdelloidea</taxon>
        <taxon>Philodinida</taxon>
        <taxon>Philodinidae</taxon>
        <taxon>Rotaria</taxon>
    </lineage>
</organism>
<dbReference type="Proteomes" id="UP000681720">
    <property type="component" value="Unassembled WGS sequence"/>
</dbReference>
<feature type="domain" description="2,6-dihydroxypyridine 3-monooxygenase substrate binding" evidence="1">
    <location>
        <begin position="83"/>
        <end position="142"/>
    </location>
</feature>
<sequence>MLKQHLFEFSKFDIHIERFFPNSIDAVLHFSGSPESLQTSFVGGSLAVLFTGLALKGIDHNVHILESNPEPLLEDQDAGIIAEASPSLVSTLVERFTLFLVPGTQILAYVIPGKHGTLKQGYRLINWVWYFNFENLSRVLTDCDVLATQAIHFDGRVVLAGDALAGFRPHTVASTSQAAFHASQLCESMRSWDEWVKKQSLYEDTVIEFARLGNKVEQQLGNVSQFGHYEIGGKMRMAPLSIR</sequence>
<dbReference type="AlphaFoldDB" id="A0A8S2Q6M3"/>
<dbReference type="EMBL" id="CAJOBH010002194">
    <property type="protein sequence ID" value="CAF3894260.1"/>
    <property type="molecule type" value="Genomic_DNA"/>
</dbReference>
<dbReference type="PANTHER" id="PTHR47469:SF2">
    <property type="entry name" value="OS06G0597600 PROTEIN"/>
    <property type="match status" value="1"/>
</dbReference>
<dbReference type="InterPro" id="IPR054707">
    <property type="entry name" value="DhpH_subs-bd"/>
</dbReference>
<evidence type="ECO:0000313" key="2">
    <source>
        <dbReference type="EMBL" id="CAF3894260.1"/>
    </source>
</evidence>
<comment type="caution">
    <text evidence="3">The sequence shown here is derived from an EMBL/GenBank/DDBJ whole genome shotgun (WGS) entry which is preliminary data.</text>
</comment>
<dbReference type="Gene3D" id="3.30.9.60">
    <property type="match status" value="1"/>
</dbReference>
<name>A0A8S2Q6M3_9BILA</name>
<dbReference type="Proteomes" id="UP000681967">
    <property type="component" value="Unassembled WGS sequence"/>
</dbReference>
<evidence type="ECO:0000313" key="4">
    <source>
        <dbReference type="Proteomes" id="UP000681720"/>
    </source>
</evidence>
<dbReference type="InterPro" id="IPR053212">
    <property type="entry name" value="DHP_3-monooxygenase"/>
</dbReference>
<evidence type="ECO:0000313" key="3">
    <source>
        <dbReference type="EMBL" id="CAF4081121.1"/>
    </source>
</evidence>
<proteinExistence type="predicted"/>
<dbReference type="InterPro" id="IPR036188">
    <property type="entry name" value="FAD/NAD-bd_sf"/>
</dbReference>
<gene>
    <name evidence="2" type="ORF">BYL167_LOCUS8127</name>
    <name evidence="3" type="ORF">GIL414_LOCUS16073</name>
</gene>
<dbReference type="SUPFAM" id="SSF51905">
    <property type="entry name" value="FAD/NAD(P)-binding domain"/>
    <property type="match status" value="1"/>
</dbReference>
<evidence type="ECO:0000259" key="1">
    <source>
        <dbReference type="Pfam" id="PF22607"/>
    </source>
</evidence>
<reference evidence="3" key="1">
    <citation type="submission" date="2021-02" db="EMBL/GenBank/DDBJ databases">
        <authorList>
            <person name="Nowell W R."/>
        </authorList>
    </citation>
    <scope>NUCLEOTIDE SEQUENCE</scope>
</reference>
<dbReference type="SUPFAM" id="SSF54373">
    <property type="entry name" value="FAD-linked reductases, C-terminal domain"/>
    <property type="match status" value="1"/>
</dbReference>
<dbReference type="EMBL" id="CAJOBJ010007239">
    <property type="protein sequence ID" value="CAF4081121.1"/>
    <property type="molecule type" value="Genomic_DNA"/>
</dbReference>
<protein>
    <recommendedName>
        <fullName evidence="1">2,6-dihydroxypyridine 3-monooxygenase substrate binding domain-containing protein</fullName>
    </recommendedName>
</protein>
<dbReference type="PANTHER" id="PTHR47469">
    <property type="entry name" value="MONOOXYGENASE-LIKE"/>
    <property type="match status" value="1"/>
</dbReference>
<dbReference type="Pfam" id="PF22607">
    <property type="entry name" value="FAD_binding-like"/>
    <property type="match status" value="1"/>
</dbReference>
<accession>A0A8S2Q6M3</accession>